<gene>
    <name evidence="1" type="ORF">WICPIJ_005864</name>
</gene>
<dbReference type="AlphaFoldDB" id="A0A9P8Q391"/>
<name>A0A9P8Q391_WICPI</name>
<organism evidence="1 2">
    <name type="scientific">Wickerhamomyces pijperi</name>
    <name type="common">Yeast</name>
    <name type="synonym">Pichia pijperi</name>
    <dbReference type="NCBI Taxonomy" id="599730"/>
    <lineage>
        <taxon>Eukaryota</taxon>
        <taxon>Fungi</taxon>
        <taxon>Dikarya</taxon>
        <taxon>Ascomycota</taxon>
        <taxon>Saccharomycotina</taxon>
        <taxon>Saccharomycetes</taxon>
        <taxon>Phaffomycetales</taxon>
        <taxon>Wickerhamomycetaceae</taxon>
        <taxon>Wickerhamomyces</taxon>
    </lineage>
</organism>
<comment type="caution">
    <text evidence="1">The sequence shown here is derived from an EMBL/GenBank/DDBJ whole genome shotgun (WGS) entry which is preliminary data.</text>
</comment>
<accession>A0A9P8Q391</accession>
<reference evidence="1" key="2">
    <citation type="submission" date="2021-01" db="EMBL/GenBank/DDBJ databases">
        <authorList>
            <person name="Schikora-Tamarit M.A."/>
        </authorList>
    </citation>
    <scope>NUCLEOTIDE SEQUENCE</scope>
    <source>
        <strain evidence="1">CBS2887</strain>
    </source>
</reference>
<sequence length="115" mass="12506">MTPQAGLPPALPVFKESAWPPLPKSSVPAWTTTVLPKMEVGPNNLTKDWSTVGLTEWVEVRTSRGTTVSVVTEFMNVETTFSVSIVTGDFVRNGGWFVFRDLFKGNSTGNTGITT</sequence>
<keyword evidence="2" id="KW-1185">Reference proteome</keyword>
<evidence type="ECO:0000313" key="2">
    <source>
        <dbReference type="Proteomes" id="UP000774326"/>
    </source>
</evidence>
<proteinExistence type="predicted"/>
<evidence type="ECO:0000313" key="1">
    <source>
        <dbReference type="EMBL" id="KAH3683167.1"/>
    </source>
</evidence>
<dbReference type="Proteomes" id="UP000774326">
    <property type="component" value="Unassembled WGS sequence"/>
</dbReference>
<dbReference type="EMBL" id="JAEUBG010003215">
    <property type="protein sequence ID" value="KAH3683167.1"/>
    <property type="molecule type" value="Genomic_DNA"/>
</dbReference>
<protein>
    <submittedName>
        <fullName evidence="1">Uncharacterized protein</fullName>
    </submittedName>
</protein>
<reference evidence="1" key="1">
    <citation type="journal article" date="2021" name="Open Biol.">
        <title>Shared evolutionary footprints suggest mitochondrial oxidative damage underlies multiple complex I losses in fungi.</title>
        <authorList>
            <person name="Schikora-Tamarit M.A."/>
            <person name="Marcet-Houben M."/>
            <person name="Nosek J."/>
            <person name="Gabaldon T."/>
        </authorList>
    </citation>
    <scope>NUCLEOTIDE SEQUENCE</scope>
    <source>
        <strain evidence="1">CBS2887</strain>
    </source>
</reference>